<sequence>MKKTQQGFTLIELMIVVAIIGILAAIAIPAYQDYTRRAQASELISVAAPVKTAVSEFAVVNGYLPNAGSVNFSSVSTDLVSGVTWNGGSISVTGSGQLSSLTISMDPTLNSGSVTWECNSSGSVEYAPSSCQ</sequence>
<dbReference type="InterPro" id="IPR012902">
    <property type="entry name" value="N_methyl_site"/>
</dbReference>
<dbReference type="PANTHER" id="PTHR30093">
    <property type="entry name" value="GENERAL SECRETION PATHWAY PROTEIN G"/>
    <property type="match status" value="1"/>
</dbReference>
<keyword evidence="2" id="KW-0472">Membrane</keyword>
<dbReference type="EMBL" id="MN079277">
    <property type="protein sequence ID" value="QEA07547.1"/>
    <property type="molecule type" value="Genomic_DNA"/>
</dbReference>
<evidence type="ECO:0000256" key="2">
    <source>
        <dbReference type="SAM" id="Phobius"/>
    </source>
</evidence>
<dbReference type="SUPFAM" id="SSF54523">
    <property type="entry name" value="Pili subunits"/>
    <property type="match status" value="1"/>
</dbReference>
<gene>
    <name evidence="3" type="primary">pilE_2</name>
    <name evidence="3" type="ORF">KBTEX_03905</name>
</gene>
<dbReference type="NCBIfam" id="TIGR02532">
    <property type="entry name" value="IV_pilin_GFxxxE"/>
    <property type="match status" value="1"/>
</dbReference>
<dbReference type="PROSITE" id="PS00409">
    <property type="entry name" value="PROKAR_NTER_METHYL"/>
    <property type="match status" value="1"/>
</dbReference>
<dbReference type="Gene3D" id="3.30.700.10">
    <property type="entry name" value="Glycoprotein, Type 4 Pilin"/>
    <property type="match status" value="1"/>
</dbReference>
<name>A0A5B8RKP9_9ZZZZ</name>
<proteinExistence type="predicted"/>
<dbReference type="PANTHER" id="PTHR30093:SF34">
    <property type="entry name" value="PREPILIN PEPTIDASE-DEPENDENT PROTEIN D"/>
    <property type="match status" value="1"/>
</dbReference>
<dbReference type="Pfam" id="PF00114">
    <property type="entry name" value="Pilin"/>
    <property type="match status" value="1"/>
</dbReference>
<dbReference type="GO" id="GO:0007155">
    <property type="term" value="P:cell adhesion"/>
    <property type="evidence" value="ECO:0007669"/>
    <property type="project" value="InterPro"/>
</dbReference>
<organism evidence="3">
    <name type="scientific">uncultured organism</name>
    <dbReference type="NCBI Taxonomy" id="155900"/>
    <lineage>
        <taxon>unclassified sequences</taxon>
        <taxon>environmental samples</taxon>
    </lineage>
</organism>
<evidence type="ECO:0000313" key="3">
    <source>
        <dbReference type="EMBL" id="QEA07547.1"/>
    </source>
</evidence>
<reference evidence="3" key="1">
    <citation type="submission" date="2019-06" db="EMBL/GenBank/DDBJ databases">
        <authorList>
            <person name="Murdoch R.W."/>
            <person name="Fathepure B."/>
        </authorList>
    </citation>
    <scope>NUCLEOTIDE SEQUENCE</scope>
</reference>
<feature type="transmembrane region" description="Helical" evidence="2">
    <location>
        <begin position="7"/>
        <end position="31"/>
    </location>
</feature>
<evidence type="ECO:0000256" key="1">
    <source>
        <dbReference type="ARBA" id="ARBA00022481"/>
    </source>
</evidence>
<dbReference type="GO" id="GO:0043107">
    <property type="term" value="P:type IV pilus-dependent motility"/>
    <property type="evidence" value="ECO:0007669"/>
    <property type="project" value="TreeGrafter"/>
</dbReference>
<accession>A0A5B8RKP9</accession>
<keyword evidence="2" id="KW-1133">Transmembrane helix</keyword>
<dbReference type="InterPro" id="IPR001082">
    <property type="entry name" value="Pilin"/>
</dbReference>
<keyword evidence="2" id="KW-0812">Transmembrane</keyword>
<keyword evidence="1" id="KW-0488">Methylation</keyword>
<dbReference type="Pfam" id="PF07963">
    <property type="entry name" value="N_methyl"/>
    <property type="match status" value="1"/>
</dbReference>
<dbReference type="InterPro" id="IPR045584">
    <property type="entry name" value="Pilin-like"/>
</dbReference>
<dbReference type="AlphaFoldDB" id="A0A5B8RKP9"/>
<protein>
    <submittedName>
        <fullName evidence="3">Fimbrial protein</fullName>
    </submittedName>
</protein>